<dbReference type="AlphaFoldDB" id="A0AAP6ZVS1"/>
<organism evidence="1 2">
    <name type="scientific">Vibrio coralliilyticus</name>
    <dbReference type="NCBI Taxonomy" id="190893"/>
    <lineage>
        <taxon>Bacteria</taxon>
        <taxon>Pseudomonadati</taxon>
        <taxon>Pseudomonadota</taxon>
        <taxon>Gammaproteobacteria</taxon>
        <taxon>Vibrionales</taxon>
        <taxon>Vibrionaceae</taxon>
        <taxon>Vibrio</taxon>
    </lineage>
</organism>
<dbReference type="Proteomes" id="UP000576645">
    <property type="component" value="Unassembled WGS sequence"/>
</dbReference>
<evidence type="ECO:0000313" key="2">
    <source>
        <dbReference type="Proteomes" id="UP000576645"/>
    </source>
</evidence>
<dbReference type="RefSeq" id="WP_216610560.1">
    <property type="nucleotide sequence ID" value="NZ_VTXP01000015.1"/>
</dbReference>
<proteinExistence type="predicted"/>
<sequence>MSTMILELIDDKVGGFKVVVNGINFGSFDQINGNTEPFCYFPKLTDRMTGDHFIMIGQELNRLNQKFSKSA</sequence>
<gene>
    <name evidence="1" type="ORF">F0238_21570</name>
</gene>
<reference evidence="1 2" key="1">
    <citation type="submission" date="2019-09" db="EMBL/GenBank/DDBJ databases">
        <title>Draft genome sequencing and comparative genomics of hatchery-associated Vibrios.</title>
        <authorList>
            <person name="Kehlet-Delgado H."/>
            <person name="Mueller R.S."/>
        </authorList>
    </citation>
    <scope>NUCLEOTIDE SEQUENCE [LARGE SCALE GENOMIC DNA]</scope>
    <source>
        <strain evidence="1 2">09-121-3</strain>
    </source>
</reference>
<accession>A0AAP6ZVS1</accession>
<evidence type="ECO:0000313" key="1">
    <source>
        <dbReference type="EMBL" id="NOJ25319.1"/>
    </source>
</evidence>
<comment type="caution">
    <text evidence="1">The sequence shown here is derived from an EMBL/GenBank/DDBJ whole genome shotgun (WGS) entry which is preliminary data.</text>
</comment>
<protein>
    <submittedName>
        <fullName evidence="1">Uncharacterized protein</fullName>
    </submittedName>
</protein>
<dbReference type="EMBL" id="VTXP01000015">
    <property type="protein sequence ID" value="NOJ25319.1"/>
    <property type="molecule type" value="Genomic_DNA"/>
</dbReference>
<name>A0AAP6ZVS1_9VIBR</name>